<dbReference type="EMBL" id="KZ825336">
    <property type="protein sequence ID" value="RAH46584.1"/>
    <property type="molecule type" value="Genomic_DNA"/>
</dbReference>
<sequence length="546" mass="59522">MVYIESGSDGPGQAQEFHYSHFEQRAHQVAHALQASGINKGDVILLMSCRAPDWYEMLCGCMLAGVVVCPCSAALMPAEVSQRAQMTNASAIVASSGRITEDVLAWADAPSQPSRSRRIIQLGNGDVVFPHPKVMTYSRLLTSVHAGAAPNLPTTVATDPCLLYFTSGTTGEPKMVRHTHLSYPYAHIRTGKDWLDLCPGKLLFNTSDQGWAKALWAFFGAWGQGAALFLDGDEGPFEPERAIDLLHHFPITTFCTAPAIYRLMVRGELAQKFVDQPPRALEHCTSAGENLEAQVILKWAENTDGIIIRDGFGQTETSILCGNSPAIAPKLGSMGKPLPGVPLAILNANRRLAHPFEEGDIAVRVFSTSAPIHQQACRPQTSFLGLFDGYIQSDGSTRRPLVTDDEGTSWYVTGDRAYHDDEGYLWYVGRGDDVINSAGHRIGPVEVEVVLKSHPGVLEAVVVGTVDPTRGGTCVKAFVVLRDAHPIPTTTTHSRLTQELREHCLQRKAAHCCPQLFEFVSAESLPRTISGKVMRKRLRESGETSI</sequence>
<name>A0ACD1GBE7_9EURO</name>
<evidence type="ECO:0000313" key="1">
    <source>
        <dbReference type="EMBL" id="RAH46584.1"/>
    </source>
</evidence>
<gene>
    <name evidence="1" type="ORF">BO95DRAFT_387643</name>
</gene>
<reference evidence="1" key="1">
    <citation type="submission" date="2018-02" db="EMBL/GenBank/DDBJ databases">
        <title>The genomes of Aspergillus section Nigri reveals drivers in fungal speciation.</title>
        <authorList>
            <consortium name="DOE Joint Genome Institute"/>
            <person name="Vesth T.C."/>
            <person name="Nybo J."/>
            <person name="Theobald S."/>
            <person name="Brandl J."/>
            <person name="Frisvad J.C."/>
            <person name="Nielsen K.F."/>
            <person name="Lyhne E.K."/>
            <person name="Kogle M.E."/>
            <person name="Kuo A."/>
            <person name="Riley R."/>
            <person name="Clum A."/>
            <person name="Nolan M."/>
            <person name="Lipzen A."/>
            <person name="Salamov A."/>
            <person name="Henrissat B."/>
            <person name="Wiebenga A."/>
            <person name="De vries R.P."/>
            <person name="Grigoriev I.V."/>
            <person name="Mortensen U.H."/>
            <person name="Andersen M.R."/>
            <person name="Baker S.E."/>
        </authorList>
    </citation>
    <scope>NUCLEOTIDE SEQUENCE</scope>
    <source>
        <strain evidence="1">CBS 621.78</strain>
    </source>
</reference>
<keyword evidence="2" id="KW-1185">Reference proteome</keyword>
<proteinExistence type="predicted"/>
<evidence type="ECO:0000313" key="2">
    <source>
        <dbReference type="Proteomes" id="UP000249057"/>
    </source>
</evidence>
<protein>
    <submittedName>
        <fullName evidence="1">Acyl-coenzyme A synthetase ACSM5</fullName>
    </submittedName>
</protein>
<dbReference type="Proteomes" id="UP000249057">
    <property type="component" value="Unassembled WGS sequence"/>
</dbReference>
<organism evidence="1 2">
    <name type="scientific">Aspergillus brunneoviolaceus CBS 621.78</name>
    <dbReference type="NCBI Taxonomy" id="1450534"/>
    <lineage>
        <taxon>Eukaryota</taxon>
        <taxon>Fungi</taxon>
        <taxon>Dikarya</taxon>
        <taxon>Ascomycota</taxon>
        <taxon>Pezizomycotina</taxon>
        <taxon>Eurotiomycetes</taxon>
        <taxon>Eurotiomycetidae</taxon>
        <taxon>Eurotiales</taxon>
        <taxon>Aspergillaceae</taxon>
        <taxon>Aspergillus</taxon>
        <taxon>Aspergillus subgen. Circumdati</taxon>
    </lineage>
</organism>
<accession>A0ACD1GBE7</accession>